<feature type="binding site" evidence="9">
    <location>
        <position position="13"/>
    </location>
    <ligand>
        <name>NADPH</name>
        <dbReference type="ChEBI" id="CHEBI:57783"/>
    </ligand>
</feature>
<evidence type="ECO:0000259" key="10">
    <source>
        <dbReference type="Pfam" id="PF02670"/>
    </source>
</evidence>
<feature type="binding site" evidence="9">
    <location>
        <position position="213"/>
    </location>
    <ligand>
        <name>1-deoxy-D-xylulose 5-phosphate</name>
        <dbReference type="ChEBI" id="CHEBI:57792"/>
    </ligand>
</feature>
<keyword evidence="5 9" id="KW-0560">Oxidoreductase</keyword>
<dbReference type="InterPro" id="IPR013512">
    <property type="entry name" value="DXP_reductoisomerase_N"/>
</dbReference>
<feature type="binding site" evidence="9">
    <location>
        <position position="217"/>
    </location>
    <ligand>
        <name>1-deoxy-D-xylulose 5-phosphate</name>
        <dbReference type="ChEBI" id="CHEBI:57792"/>
    </ligand>
</feature>
<feature type="binding site" evidence="9">
    <location>
        <position position="10"/>
    </location>
    <ligand>
        <name>NADPH</name>
        <dbReference type="ChEBI" id="CHEBI:57783"/>
    </ligand>
</feature>
<feature type="domain" description="DXP reductoisomerase C-terminal" evidence="12">
    <location>
        <begin position="257"/>
        <end position="371"/>
    </location>
</feature>
<feature type="binding site" evidence="9">
    <location>
        <position position="11"/>
    </location>
    <ligand>
        <name>NADPH</name>
        <dbReference type="ChEBI" id="CHEBI:57783"/>
    </ligand>
</feature>
<name>A0A520N2H2_9GAMM</name>
<evidence type="ECO:0000256" key="3">
    <source>
        <dbReference type="ARBA" id="ARBA00022723"/>
    </source>
</evidence>
<sequence length="383" mass="42286">MKNILLLGATGSIGSSVLSVIEQNKNELNLIGISFNSNITKGTKIIEKFSPSIVHIENLNCFEEKKAFDTCAYINTESELNNLINHKEVDIIVCAISGFDGLKAAYMAAHSGKKILLGNKESIVAGGDLILPIAKENKTEIIPIDSEHNAIFQCLNGEKGTEDVKKIIITASGGPFINKSISDLKNVTVKEALAHPNWKMGNKVTIDSATLVNKCLELIEAKHLFSLDENYFDLVVHPQSIVHSIVTYIDGSSICQMSSPDMRVPIAHAMSDENRIPIDFNSLDFTSLNLSFQEFPPDRLEIQSIAREVCNKGSNYGVVFNAANEIAVESFINGKINFDKIYEVIYRTFDNKNVSKDLSIESINDIDMQTRIEAKKVVKSITN</sequence>
<dbReference type="AlphaFoldDB" id="A0A520N2H2"/>
<feature type="binding site" evidence="9">
    <location>
        <position position="38"/>
    </location>
    <ligand>
        <name>NADPH</name>
        <dbReference type="ChEBI" id="CHEBI:57783"/>
    </ligand>
</feature>
<feature type="binding site" evidence="9">
    <location>
        <position position="214"/>
    </location>
    <ligand>
        <name>1-deoxy-D-xylulose 5-phosphate</name>
        <dbReference type="ChEBI" id="CHEBI:57792"/>
    </ligand>
</feature>
<accession>A0A520N2H2</accession>
<feature type="binding site" evidence="9">
    <location>
        <position position="146"/>
    </location>
    <ligand>
        <name>1-deoxy-D-xylulose 5-phosphate</name>
        <dbReference type="ChEBI" id="CHEBI:57792"/>
    </ligand>
</feature>
<dbReference type="GO" id="GO:0030604">
    <property type="term" value="F:1-deoxy-D-xylulose-5-phosphate reductoisomerase activity"/>
    <property type="evidence" value="ECO:0007669"/>
    <property type="project" value="UniProtKB-UniRule"/>
</dbReference>
<evidence type="ECO:0000313" key="13">
    <source>
        <dbReference type="EMBL" id="RZO27671.1"/>
    </source>
</evidence>
<feature type="binding site" evidence="9">
    <location>
        <position position="217"/>
    </location>
    <ligand>
        <name>Mn(2+)</name>
        <dbReference type="ChEBI" id="CHEBI:29035"/>
    </ligand>
</feature>
<dbReference type="Gene3D" id="1.10.1740.10">
    <property type="match status" value="1"/>
</dbReference>
<dbReference type="PIRSF" id="PIRSF006205">
    <property type="entry name" value="Dxp_reductismrs"/>
    <property type="match status" value="1"/>
</dbReference>
<dbReference type="SUPFAM" id="SSF51735">
    <property type="entry name" value="NAD(P)-binding Rossmann-fold domains"/>
    <property type="match status" value="1"/>
</dbReference>
<dbReference type="EMBL" id="SHBJ01000032">
    <property type="protein sequence ID" value="RZO27671.1"/>
    <property type="molecule type" value="Genomic_DNA"/>
</dbReference>
<evidence type="ECO:0000256" key="4">
    <source>
        <dbReference type="ARBA" id="ARBA00022857"/>
    </source>
</evidence>
<dbReference type="FunFam" id="3.40.50.720:FF:000045">
    <property type="entry name" value="1-deoxy-D-xylulose 5-phosphate reductoisomerase"/>
    <property type="match status" value="1"/>
</dbReference>
<feature type="binding site" evidence="9">
    <location>
        <position position="208"/>
    </location>
    <ligand>
        <name>1-deoxy-D-xylulose 5-phosphate</name>
        <dbReference type="ChEBI" id="CHEBI:57792"/>
    </ligand>
</feature>
<reference evidence="13 14" key="1">
    <citation type="submission" date="2019-02" db="EMBL/GenBank/DDBJ databases">
        <title>Prokaryotic population dynamics and viral predation in marine succession experiment using metagenomics: the confinement effect.</title>
        <authorList>
            <person name="Haro-Moreno J.M."/>
            <person name="Rodriguez-Valera F."/>
            <person name="Lopez-Perez M."/>
        </authorList>
    </citation>
    <scope>NUCLEOTIDE SEQUENCE [LARGE SCALE GENOMIC DNA]</scope>
    <source>
        <strain evidence="13">MED-G164</strain>
    </source>
</reference>
<dbReference type="GO" id="GO:0051484">
    <property type="term" value="P:isopentenyl diphosphate biosynthetic process, methylerythritol 4-phosphate pathway involved in terpenoid biosynthetic process"/>
    <property type="evidence" value="ECO:0007669"/>
    <property type="project" value="TreeGrafter"/>
</dbReference>
<dbReference type="GO" id="GO:0030145">
    <property type="term" value="F:manganese ion binding"/>
    <property type="evidence" value="ECO:0007669"/>
    <property type="project" value="TreeGrafter"/>
</dbReference>
<evidence type="ECO:0000313" key="14">
    <source>
        <dbReference type="Proteomes" id="UP000315283"/>
    </source>
</evidence>
<dbReference type="GO" id="GO:0016853">
    <property type="term" value="F:isomerase activity"/>
    <property type="evidence" value="ECO:0007669"/>
    <property type="project" value="UniProtKB-KW"/>
</dbReference>
<dbReference type="Proteomes" id="UP000315283">
    <property type="component" value="Unassembled WGS sequence"/>
</dbReference>
<dbReference type="Pfam" id="PF08436">
    <property type="entry name" value="DXP_redisom_C"/>
    <property type="match status" value="1"/>
</dbReference>
<feature type="binding site" evidence="9">
    <location>
        <position position="121"/>
    </location>
    <ligand>
        <name>NADPH</name>
        <dbReference type="ChEBI" id="CHEBI:57783"/>
    </ligand>
</feature>
<keyword evidence="13" id="KW-0413">Isomerase</keyword>
<comment type="pathway">
    <text evidence="1 9">Isoprenoid biosynthesis; isopentenyl diphosphate biosynthesis via DXP pathway; isopentenyl diphosphate from 1-deoxy-D-xylulose 5-phosphate: step 1/6.</text>
</comment>
<feature type="binding site" evidence="9">
    <location>
        <position position="172"/>
    </location>
    <ligand>
        <name>1-deoxy-D-xylulose 5-phosphate</name>
        <dbReference type="ChEBI" id="CHEBI:57792"/>
    </ligand>
</feature>
<comment type="function">
    <text evidence="9">Catalyzes the NADPH-dependent rearrangement and reduction of 1-deoxy-D-xylulose-5-phosphate (DXP) to 2-C-methyl-D-erythritol 4-phosphate (MEP).</text>
</comment>
<feature type="domain" description="1-deoxy-D-xylulose 5-phosphate reductoisomerase C-terminal" evidence="11">
    <location>
        <begin position="141"/>
        <end position="225"/>
    </location>
</feature>
<dbReference type="InterPro" id="IPR003821">
    <property type="entry name" value="DXP_reductoisomerase"/>
</dbReference>
<evidence type="ECO:0000256" key="1">
    <source>
        <dbReference type="ARBA" id="ARBA00005094"/>
    </source>
</evidence>
<evidence type="ECO:0000256" key="8">
    <source>
        <dbReference type="ARBA" id="ARBA00048543"/>
    </source>
</evidence>
<dbReference type="UniPathway" id="UPA00056">
    <property type="reaction ID" value="UER00092"/>
</dbReference>
<dbReference type="Pfam" id="PF02670">
    <property type="entry name" value="DXP_reductoisom"/>
    <property type="match status" value="1"/>
</dbReference>
<feature type="binding site" evidence="9">
    <location>
        <position position="120"/>
    </location>
    <ligand>
        <name>1-deoxy-D-xylulose 5-phosphate</name>
        <dbReference type="ChEBI" id="CHEBI:57792"/>
    </ligand>
</feature>
<comment type="similarity">
    <text evidence="2 9">Belongs to the DXR family.</text>
</comment>
<dbReference type="InterPro" id="IPR026877">
    <property type="entry name" value="DXPR_C"/>
</dbReference>
<feature type="binding site" evidence="9">
    <location>
        <position position="119"/>
    </location>
    <ligand>
        <name>NADPH</name>
        <dbReference type="ChEBI" id="CHEBI:57783"/>
    </ligand>
</feature>
<comment type="catalytic activity">
    <reaction evidence="8">
        <text>2-C-methyl-D-erythritol 4-phosphate + NADP(+) = 1-deoxy-D-xylulose 5-phosphate + NADPH + H(+)</text>
        <dbReference type="Rhea" id="RHEA:13717"/>
        <dbReference type="ChEBI" id="CHEBI:15378"/>
        <dbReference type="ChEBI" id="CHEBI:57783"/>
        <dbReference type="ChEBI" id="CHEBI:57792"/>
        <dbReference type="ChEBI" id="CHEBI:58262"/>
        <dbReference type="ChEBI" id="CHEBI:58349"/>
        <dbReference type="EC" id="1.1.1.267"/>
    </reaction>
    <physiologicalReaction direction="right-to-left" evidence="8">
        <dbReference type="Rhea" id="RHEA:13719"/>
    </physiologicalReaction>
</comment>
<feature type="binding site" evidence="9">
    <location>
        <position position="201"/>
    </location>
    <ligand>
        <name>NADPH</name>
        <dbReference type="ChEBI" id="CHEBI:57783"/>
    </ligand>
</feature>
<evidence type="ECO:0000256" key="7">
    <source>
        <dbReference type="ARBA" id="ARBA00023229"/>
    </source>
</evidence>
<evidence type="ECO:0000256" key="2">
    <source>
        <dbReference type="ARBA" id="ARBA00006825"/>
    </source>
</evidence>
<proteinExistence type="inferred from homology"/>
<feature type="domain" description="1-deoxy-D-xylulose 5-phosphate reductoisomerase N-terminal" evidence="10">
    <location>
        <begin position="4"/>
        <end position="127"/>
    </location>
</feature>
<dbReference type="SUPFAM" id="SSF55347">
    <property type="entry name" value="Glyceraldehyde-3-phosphate dehydrogenase-like, C-terminal domain"/>
    <property type="match status" value="1"/>
</dbReference>
<evidence type="ECO:0000256" key="6">
    <source>
        <dbReference type="ARBA" id="ARBA00023211"/>
    </source>
</evidence>
<keyword evidence="4 9" id="KW-0521">NADP</keyword>
<feature type="binding site" evidence="9">
    <location>
        <position position="145"/>
    </location>
    <ligand>
        <name>Mn(2+)</name>
        <dbReference type="ChEBI" id="CHEBI:29035"/>
    </ligand>
</feature>
<dbReference type="EC" id="1.1.1.267" evidence="9"/>
<dbReference type="PANTHER" id="PTHR30525:SF0">
    <property type="entry name" value="1-DEOXY-D-XYLULOSE 5-PHOSPHATE REDUCTOISOMERASE, CHLOROPLASTIC"/>
    <property type="match status" value="1"/>
</dbReference>
<evidence type="ECO:0000259" key="12">
    <source>
        <dbReference type="Pfam" id="PF13288"/>
    </source>
</evidence>
<dbReference type="SUPFAM" id="SSF69055">
    <property type="entry name" value="1-deoxy-D-xylulose-5-phosphate reductoisomerase, C-terminal domain"/>
    <property type="match status" value="1"/>
</dbReference>
<dbReference type="InterPro" id="IPR013644">
    <property type="entry name" value="DXP_reductoisomerase_C"/>
</dbReference>
<dbReference type="InterPro" id="IPR036169">
    <property type="entry name" value="DXPR_C_sf"/>
</dbReference>
<feature type="binding site" evidence="9">
    <location>
        <position position="195"/>
    </location>
    <ligand>
        <name>1-deoxy-D-xylulose 5-phosphate</name>
        <dbReference type="ChEBI" id="CHEBI:57792"/>
    </ligand>
</feature>
<dbReference type="HAMAP" id="MF_00183">
    <property type="entry name" value="DXP_reductoisom"/>
    <property type="match status" value="1"/>
</dbReference>
<evidence type="ECO:0000259" key="11">
    <source>
        <dbReference type="Pfam" id="PF08436"/>
    </source>
</evidence>
<keyword evidence="3 9" id="KW-0479">Metal-binding</keyword>
<organism evidence="13 14">
    <name type="scientific">SAR86 cluster bacterium</name>
    <dbReference type="NCBI Taxonomy" id="2030880"/>
    <lineage>
        <taxon>Bacteria</taxon>
        <taxon>Pseudomonadati</taxon>
        <taxon>Pseudomonadota</taxon>
        <taxon>Gammaproteobacteria</taxon>
        <taxon>SAR86 cluster</taxon>
    </lineage>
</organism>
<feature type="binding site" evidence="9">
    <location>
        <position position="147"/>
    </location>
    <ligand>
        <name>Mn(2+)</name>
        <dbReference type="ChEBI" id="CHEBI:29035"/>
    </ligand>
</feature>
<protein>
    <recommendedName>
        <fullName evidence="9">1-deoxy-D-xylulose 5-phosphate reductoisomerase</fullName>
        <shortName evidence="9">DXP reductoisomerase</shortName>
        <ecNumber evidence="9">1.1.1.267</ecNumber>
    </recommendedName>
    <alternativeName>
        <fullName evidence="9">1-deoxyxylulose-5-phosphate reductoisomerase</fullName>
    </alternativeName>
    <alternativeName>
        <fullName evidence="9">2-C-methyl-D-erythritol 4-phosphate synthase</fullName>
    </alternativeName>
</protein>
<comment type="caution">
    <text evidence="9">Lacks conserved residue(s) required for the propagation of feature annotation.</text>
</comment>
<dbReference type="Gene3D" id="3.40.50.720">
    <property type="entry name" value="NAD(P)-binding Rossmann-like Domain"/>
    <property type="match status" value="1"/>
</dbReference>
<comment type="cofactor">
    <cofactor evidence="9">
        <name>Mg(2+)</name>
        <dbReference type="ChEBI" id="CHEBI:18420"/>
    </cofactor>
    <cofactor evidence="9">
        <name>Mn(2+)</name>
        <dbReference type="ChEBI" id="CHEBI:29035"/>
    </cofactor>
</comment>
<feature type="binding site" evidence="9">
    <location>
        <position position="12"/>
    </location>
    <ligand>
        <name>NADPH</name>
        <dbReference type="ChEBI" id="CHEBI:57783"/>
    </ligand>
</feature>
<dbReference type="GO" id="GO:0070402">
    <property type="term" value="F:NADPH binding"/>
    <property type="evidence" value="ECO:0007669"/>
    <property type="project" value="InterPro"/>
</dbReference>
<dbReference type="NCBIfam" id="TIGR00243">
    <property type="entry name" value="Dxr"/>
    <property type="match status" value="1"/>
</dbReference>
<dbReference type="Pfam" id="PF13288">
    <property type="entry name" value="DXPR_C"/>
    <property type="match status" value="1"/>
</dbReference>
<keyword evidence="7 9" id="KW-0414">Isoprene biosynthesis</keyword>
<evidence type="ECO:0000256" key="5">
    <source>
        <dbReference type="ARBA" id="ARBA00023002"/>
    </source>
</evidence>
<comment type="caution">
    <text evidence="13">The sequence shown here is derived from an EMBL/GenBank/DDBJ whole genome shotgun (WGS) entry which is preliminary data.</text>
</comment>
<dbReference type="PANTHER" id="PTHR30525">
    <property type="entry name" value="1-DEOXY-D-XYLULOSE 5-PHOSPHATE REDUCTOISOMERASE"/>
    <property type="match status" value="1"/>
</dbReference>
<keyword evidence="6 9" id="KW-0464">Manganese</keyword>
<feature type="binding site" evidence="9">
    <location>
        <position position="147"/>
    </location>
    <ligand>
        <name>1-deoxy-D-xylulose 5-phosphate</name>
        <dbReference type="ChEBI" id="CHEBI:57792"/>
    </ligand>
</feature>
<evidence type="ECO:0000256" key="9">
    <source>
        <dbReference type="HAMAP-Rule" id="MF_00183"/>
    </source>
</evidence>
<keyword evidence="9" id="KW-0460">Magnesium</keyword>
<dbReference type="InterPro" id="IPR036291">
    <property type="entry name" value="NAD(P)-bd_dom_sf"/>
</dbReference>
<gene>
    <name evidence="9" type="primary">dxr</name>
    <name evidence="13" type="ORF">EVA97_03910</name>
</gene>